<feature type="transmembrane region" description="Helical" evidence="1">
    <location>
        <begin position="53"/>
        <end position="75"/>
    </location>
</feature>
<name>A0A562U9B4_9SPHI</name>
<dbReference type="EMBL" id="VLLI01000003">
    <property type="protein sequence ID" value="TWJ02394.1"/>
    <property type="molecule type" value="Genomic_DNA"/>
</dbReference>
<comment type="caution">
    <text evidence="2">The sequence shown here is derived from an EMBL/GenBank/DDBJ whole genome shotgun (WGS) entry which is preliminary data.</text>
</comment>
<dbReference type="Proteomes" id="UP000317010">
    <property type="component" value="Unassembled WGS sequence"/>
</dbReference>
<dbReference type="RefSeq" id="WP_144910954.1">
    <property type="nucleotide sequence ID" value="NZ_VLLI01000003.1"/>
</dbReference>
<evidence type="ECO:0000256" key="1">
    <source>
        <dbReference type="SAM" id="Phobius"/>
    </source>
</evidence>
<protein>
    <submittedName>
        <fullName evidence="2">Uncharacterized protein DUF1761</fullName>
    </submittedName>
</protein>
<accession>A0A562U9B4</accession>
<evidence type="ECO:0000313" key="2">
    <source>
        <dbReference type="EMBL" id="TWJ02394.1"/>
    </source>
</evidence>
<keyword evidence="1" id="KW-0472">Membrane</keyword>
<organism evidence="2 3">
    <name type="scientific">Mucilaginibacter frigoritolerans</name>
    <dbReference type="NCBI Taxonomy" id="652788"/>
    <lineage>
        <taxon>Bacteria</taxon>
        <taxon>Pseudomonadati</taxon>
        <taxon>Bacteroidota</taxon>
        <taxon>Sphingobacteriia</taxon>
        <taxon>Sphingobacteriales</taxon>
        <taxon>Sphingobacteriaceae</taxon>
        <taxon>Mucilaginibacter</taxon>
    </lineage>
</organism>
<reference evidence="2 3" key="1">
    <citation type="submission" date="2019-07" db="EMBL/GenBank/DDBJ databases">
        <title>Genomic Encyclopedia of Archaeal and Bacterial Type Strains, Phase II (KMG-II): from individual species to whole genera.</title>
        <authorList>
            <person name="Goeker M."/>
        </authorList>
    </citation>
    <scope>NUCLEOTIDE SEQUENCE [LARGE SCALE GENOMIC DNA]</scope>
    <source>
        <strain evidence="2 3">ATCC BAA-1854</strain>
    </source>
</reference>
<keyword evidence="1" id="KW-0812">Transmembrane</keyword>
<dbReference type="OrthoDB" id="2623652at2"/>
<sequence>MISQLSSLNWISVLLAFVVYFLLGALWFTLFFKKLYAISLGKENNMPAKPAPIFIIGPAICSLVITIASAVLIYALQISSIGGAFEFAVVVGIGYLVANTINIAINPNIPKPILYGIISGAYHLTGIITVSIILVAMK</sequence>
<feature type="transmembrane region" description="Helical" evidence="1">
    <location>
        <begin position="12"/>
        <end position="32"/>
    </location>
</feature>
<gene>
    <name evidence="2" type="ORF">JN11_01366</name>
</gene>
<dbReference type="InterPro" id="IPR013879">
    <property type="entry name" value="DUF1761"/>
</dbReference>
<proteinExistence type="predicted"/>
<feature type="transmembrane region" description="Helical" evidence="1">
    <location>
        <begin position="113"/>
        <end position="137"/>
    </location>
</feature>
<feature type="transmembrane region" description="Helical" evidence="1">
    <location>
        <begin position="81"/>
        <end position="101"/>
    </location>
</feature>
<dbReference type="AlphaFoldDB" id="A0A562U9B4"/>
<keyword evidence="3" id="KW-1185">Reference proteome</keyword>
<dbReference type="Pfam" id="PF08570">
    <property type="entry name" value="DUF1761"/>
    <property type="match status" value="1"/>
</dbReference>
<evidence type="ECO:0000313" key="3">
    <source>
        <dbReference type="Proteomes" id="UP000317010"/>
    </source>
</evidence>
<keyword evidence="1" id="KW-1133">Transmembrane helix</keyword>